<dbReference type="GO" id="GO:0005737">
    <property type="term" value="C:cytoplasm"/>
    <property type="evidence" value="ECO:0007669"/>
    <property type="project" value="UniProtKB-SubCell"/>
</dbReference>
<dbReference type="RefSeq" id="WP_277025867.1">
    <property type="nucleotide sequence ID" value="NZ_JAQYQY010000003.1"/>
</dbReference>
<evidence type="ECO:0000256" key="9">
    <source>
        <dbReference type="PIRSR" id="PIRSR016262-3"/>
    </source>
</evidence>
<comment type="function">
    <text evidence="4 5 6">Catalyzes the transfer of endogenously produced octanoic acid from octanoyl-acyl-carrier-protein onto the lipoyl domains of lipoate-dependent enzymes. Lipoyl-ACP can also act as a substrate although octanoyl-ACP is likely to be the physiological substrate.</text>
</comment>
<dbReference type="InterPro" id="IPR045864">
    <property type="entry name" value="aa-tRNA-synth_II/BPL/LPL"/>
</dbReference>
<proteinExistence type="inferred from homology"/>
<dbReference type="GO" id="GO:0033819">
    <property type="term" value="F:lipoyl(octanoyl) transferase activity"/>
    <property type="evidence" value="ECO:0007669"/>
    <property type="project" value="UniProtKB-EC"/>
</dbReference>
<feature type="site" description="Lowers pKa of active site Cys" evidence="5 9">
    <location>
        <position position="149"/>
    </location>
</feature>
<feature type="binding site" evidence="5 8">
    <location>
        <begin position="165"/>
        <end position="167"/>
    </location>
    <ligand>
        <name>substrate</name>
    </ligand>
</feature>
<evidence type="ECO:0000256" key="5">
    <source>
        <dbReference type="HAMAP-Rule" id="MF_00013"/>
    </source>
</evidence>
<dbReference type="HAMAP" id="MF_00013">
    <property type="entry name" value="LipB"/>
    <property type="match status" value="1"/>
</dbReference>
<evidence type="ECO:0000313" key="11">
    <source>
        <dbReference type="EMBL" id="MST49294.1"/>
    </source>
</evidence>
<feature type="domain" description="BPL/LPL catalytic" evidence="10">
    <location>
        <begin position="31"/>
        <end position="222"/>
    </location>
</feature>
<dbReference type="Pfam" id="PF21948">
    <property type="entry name" value="LplA-B_cat"/>
    <property type="match status" value="1"/>
</dbReference>
<dbReference type="PIRSF" id="PIRSF016262">
    <property type="entry name" value="LPLase"/>
    <property type="match status" value="1"/>
</dbReference>
<evidence type="ECO:0000256" key="6">
    <source>
        <dbReference type="PIRNR" id="PIRNR016262"/>
    </source>
</evidence>
<dbReference type="GO" id="GO:0009249">
    <property type="term" value="P:protein lipoylation"/>
    <property type="evidence" value="ECO:0007669"/>
    <property type="project" value="InterPro"/>
</dbReference>
<dbReference type="SUPFAM" id="SSF55681">
    <property type="entry name" value="Class II aaRS and biotin synthetases"/>
    <property type="match status" value="1"/>
</dbReference>
<dbReference type="CDD" id="cd16444">
    <property type="entry name" value="LipB"/>
    <property type="match status" value="1"/>
</dbReference>
<evidence type="ECO:0000256" key="2">
    <source>
        <dbReference type="ARBA" id="ARBA00022679"/>
    </source>
</evidence>
<comment type="similarity">
    <text evidence="5 6">Belongs to the LipB family.</text>
</comment>
<feature type="active site" description="Acyl-thioester intermediate" evidence="5 7">
    <location>
        <position position="184"/>
    </location>
</feature>
<evidence type="ECO:0000259" key="10">
    <source>
        <dbReference type="PROSITE" id="PS51733"/>
    </source>
</evidence>
<comment type="subcellular location">
    <subcellularLocation>
        <location evidence="5">Cytoplasm</location>
    </subcellularLocation>
</comment>
<dbReference type="EC" id="2.3.1.181" evidence="5 6"/>
<organism evidence="11 12">
    <name type="scientific">Mobiluncus porci</name>
    <dbReference type="NCBI Taxonomy" id="2652278"/>
    <lineage>
        <taxon>Bacteria</taxon>
        <taxon>Bacillati</taxon>
        <taxon>Actinomycetota</taxon>
        <taxon>Actinomycetes</taxon>
        <taxon>Actinomycetales</taxon>
        <taxon>Actinomycetaceae</taxon>
        <taxon>Mobiluncus</taxon>
    </lineage>
</organism>
<reference evidence="11 12" key="1">
    <citation type="submission" date="2019-08" db="EMBL/GenBank/DDBJ databases">
        <title>In-depth cultivation of the pig gut microbiome towards novel bacterial diversity and tailored functional studies.</title>
        <authorList>
            <person name="Wylensek D."/>
            <person name="Hitch T.C.A."/>
            <person name="Clavel T."/>
        </authorList>
    </citation>
    <scope>NUCLEOTIDE SEQUENCE [LARGE SCALE GENOMIC DNA]</scope>
    <source>
        <strain evidence="11 12">RF-GAM-744-WT-7</strain>
    </source>
</reference>
<dbReference type="PANTHER" id="PTHR10993:SF7">
    <property type="entry name" value="LIPOYLTRANSFERASE 2, MITOCHONDRIAL-RELATED"/>
    <property type="match status" value="1"/>
</dbReference>
<comment type="catalytic activity">
    <reaction evidence="5 6">
        <text>octanoyl-[ACP] + L-lysyl-[protein] = N(6)-octanoyl-L-lysyl-[protein] + holo-[ACP] + H(+)</text>
        <dbReference type="Rhea" id="RHEA:17665"/>
        <dbReference type="Rhea" id="RHEA-COMP:9636"/>
        <dbReference type="Rhea" id="RHEA-COMP:9685"/>
        <dbReference type="Rhea" id="RHEA-COMP:9752"/>
        <dbReference type="Rhea" id="RHEA-COMP:9928"/>
        <dbReference type="ChEBI" id="CHEBI:15378"/>
        <dbReference type="ChEBI" id="CHEBI:29969"/>
        <dbReference type="ChEBI" id="CHEBI:64479"/>
        <dbReference type="ChEBI" id="CHEBI:78463"/>
        <dbReference type="ChEBI" id="CHEBI:78809"/>
        <dbReference type="EC" id="2.3.1.181"/>
    </reaction>
</comment>
<dbReference type="PROSITE" id="PS51733">
    <property type="entry name" value="BPL_LPL_CATALYTIC"/>
    <property type="match status" value="1"/>
</dbReference>
<feature type="binding site" evidence="5 8">
    <location>
        <begin position="152"/>
        <end position="154"/>
    </location>
    <ligand>
        <name>substrate</name>
    </ligand>
</feature>
<sequence length="223" mass="24869">MRIENLLTRGLVKYEEADRIQRETWAKVRDGELESTLILGQFEPVYTAGRNSHEEDILNKELPVIRTDRAGSLTWHGPGQLVVYPVVKLREPIDLIAYIRAVEAAVIDGVQETWHLPVEIIKGRAGVWLRYRDATRMTAFERGVGMDRKLCAIGLKVVQGATLHGLALNIHPDFSRAFTGIIPCGLADAGVTSLYEEGVETDFPTAAEVLVRQLEVKLKALID</sequence>
<dbReference type="InterPro" id="IPR000544">
    <property type="entry name" value="Octanoyltransferase"/>
</dbReference>
<protein>
    <recommendedName>
        <fullName evidence="5 6">Octanoyltransferase</fullName>
        <ecNumber evidence="5 6">2.3.1.181</ecNumber>
    </recommendedName>
    <alternativeName>
        <fullName evidence="5">Lipoate-protein ligase B</fullName>
    </alternativeName>
    <alternativeName>
        <fullName evidence="5">Lipoyl/octanoyl transferase</fullName>
    </alternativeName>
    <alternativeName>
        <fullName evidence="5">Octanoyl-[acyl-carrier-protein]-protein N-octanoyltransferase</fullName>
    </alternativeName>
</protein>
<evidence type="ECO:0000256" key="3">
    <source>
        <dbReference type="ARBA" id="ARBA00023315"/>
    </source>
</evidence>
<keyword evidence="2 5" id="KW-0808">Transferase</keyword>
<comment type="miscellaneous">
    <text evidence="5">In the reaction, the free carboxyl group of octanoic acid is attached via an amide linkage to the epsilon-amino group of a specific lysine residue of lipoyl domains of lipoate-dependent enzymes.</text>
</comment>
<keyword evidence="12" id="KW-1185">Reference proteome</keyword>
<dbReference type="PANTHER" id="PTHR10993">
    <property type="entry name" value="OCTANOYLTRANSFERASE"/>
    <property type="match status" value="1"/>
</dbReference>
<gene>
    <name evidence="5 11" type="primary">lipB</name>
    <name evidence="11" type="ORF">FYJ63_03425</name>
</gene>
<dbReference type="AlphaFoldDB" id="A0A7K0K1I3"/>
<accession>A0A7K0K1I3</accession>
<dbReference type="NCBIfam" id="TIGR00214">
    <property type="entry name" value="lipB"/>
    <property type="match status" value="1"/>
</dbReference>
<evidence type="ECO:0000256" key="4">
    <source>
        <dbReference type="ARBA" id="ARBA00024732"/>
    </source>
</evidence>
<keyword evidence="3 5" id="KW-0012">Acyltransferase</keyword>
<comment type="caution">
    <text evidence="11">The sequence shown here is derived from an EMBL/GenBank/DDBJ whole genome shotgun (WGS) entry which is preliminary data.</text>
</comment>
<dbReference type="EMBL" id="VUMY01000005">
    <property type="protein sequence ID" value="MST49294.1"/>
    <property type="molecule type" value="Genomic_DNA"/>
</dbReference>
<comment type="pathway">
    <text evidence="1 5 6">Protein modification; protein lipoylation via endogenous pathway; protein N(6)-(lipoyl)lysine from octanoyl-[acyl-carrier-protein]: step 1/2.</text>
</comment>
<comment type="caution">
    <text evidence="5">Lacks conserved residue(s) required for the propagation of feature annotation.</text>
</comment>
<dbReference type="Proteomes" id="UP000442535">
    <property type="component" value="Unassembled WGS sequence"/>
</dbReference>
<evidence type="ECO:0000256" key="1">
    <source>
        <dbReference type="ARBA" id="ARBA00004821"/>
    </source>
</evidence>
<name>A0A7K0K1I3_9ACTO</name>
<dbReference type="UniPathway" id="UPA00538">
    <property type="reaction ID" value="UER00592"/>
</dbReference>
<evidence type="ECO:0000256" key="7">
    <source>
        <dbReference type="PIRSR" id="PIRSR016262-1"/>
    </source>
</evidence>
<dbReference type="NCBIfam" id="NF010925">
    <property type="entry name" value="PRK14345.1"/>
    <property type="match status" value="1"/>
</dbReference>
<feature type="binding site" evidence="8">
    <location>
        <begin position="69"/>
        <end position="76"/>
    </location>
    <ligand>
        <name>substrate</name>
    </ligand>
</feature>
<dbReference type="Gene3D" id="3.30.930.10">
    <property type="entry name" value="Bira Bifunctional Protein, Domain 2"/>
    <property type="match status" value="1"/>
</dbReference>
<evidence type="ECO:0000256" key="8">
    <source>
        <dbReference type="PIRSR" id="PIRSR016262-2"/>
    </source>
</evidence>
<dbReference type="InterPro" id="IPR004143">
    <property type="entry name" value="BPL_LPL_catalytic"/>
</dbReference>
<evidence type="ECO:0000313" key="12">
    <source>
        <dbReference type="Proteomes" id="UP000442535"/>
    </source>
</evidence>
<keyword evidence="5" id="KW-0963">Cytoplasm</keyword>